<proteinExistence type="predicted"/>
<dbReference type="InterPro" id="IPR017907">
    <property type="entry name" value="Znf_RING_CS"/>
</dbReference>
<gene>
    <name evidence="7" type="ORF">PAC_00565</name>
</gene>
<dbReference type="AlphaFoldDB" id="A0A1L7WD31"/>
<keyword evidence="8" id="KW-1185">Reference proteome</keyword>
<dbReference type="SMART" id="SM00184">
    <property type="entry name" value="RING"/>
    <property type="match status" value="1"/>
</dbReference>
<dbReference type="Pfam" id="PF00097">
    <property type="entry name" value="zf-C3HC4"/>
    <property type="match status" value="1"/>
</dbReference>
<organism evidence="7 8">
    <name type="scientific">Phialocephala subalpina</name>
    <dbReference type="NCBI Taxonomy" id="576137"/>
    <lineage>
        <taxon>Eukaryota</taxon>
        <taxon>Fungi</taxon>
        <taxon>Dikarya</taxon>
        <taxon>Ascomycota</taxon>
        <taxon>Pezizomycotina</taxon>
        <taxon>Leotiomycetes</taxon>
        <taxon>Helotiales</taxon>
        <taxon>Mollisiaceae</taxon>
        <taxon>Phialocephala</taxon>
        <taxon>Phialocephala fortinii species complex</taxon>
    </lineage>
</organism>
<dbReference type="PANTHER" id="PTHR23327">
    <property type="entry name" value="RING FINGER PROTEIN 127"/>
    <property type="match status" value="1"/>
</dbReference>
<feature type="compositionally biased region" description="Basic residues" evidence="5">
    <location>
        <begin position="753"/>
        <end position="762"/>
    </location>
</feature>
<feature type="domain" description="RING-type" evidence="6">
    <location>
        <begin position="199"/>
        <end position="240"/>
    </location>
</feature>
<feature type="region of interest" description="Disordered" evidence="5">
    <location>
        <begin position="415"/>
        <end position="627"/>
    </location>
</feature>
<feature type="compositionally biased region" description="Low complexity" evidence="5">
    <location>
        <begin position="861"/>
        <end position="882"/>
    </location>
</feature>
<feature type="region of interest" description="Disordered" evidence="5">
    <location>
        <begin position="107"/>
        <end position="182"/>
    </location>
</feature>
<feature type="compositionally biased region" description="Basic and acidic residues" evidence="5">
    <location>
        <begin position="440"/>
        <end position="451"/>
    </location>
</feature>
<reference evidence="7 8" key="1">
    <citation type="submission" date="2016-03" db="EMBL/GenBank/DDBJ databases">
        <authorList>
            <person name="Ploux O."/>
        </authorList>
    </citation>
    <scope>NUCLEOTIDE SEQUENCE [LARGE SCALE GENOMIC DNA]</scope>
    <source>
        <strain evidence="7 8">UAMH 11012</strain>
    </source>
</reference>
<evidence type="ECO:0000259" key="6">
    <source>
        <dbReference type="PROSITE" id="PS50089"/>
    </source>
</evidence>
<dbReference type="EMBL" id="FJOG01000001">
    <property type="protein sequence ID" value="CZR50691.1"/>
    <property type="molecule type" value="Genomic_DNA"/>
</dbReference>
<feature type="compositionally biased region" description="Polar residues" evidence="5">
    <location>
        <begin position="723"/>
        <end position="734"/>
    </location>
</feature>
<name>A0A1L7WD31_9HELO</name>
<accession>A0A1L7WD31</accession>
<dbReference type="InterPro" id="IPR018957">
    <property type="entry name" value="Znf_C3HC4_RING-type"/>
</dbReference>
<evidence type="ECO:0000256" key="2">
    <source>
        <dbReference type="ARBA" id="ARBA00022771"/>
    </source>
</evidence>
<dbReference type="GO" id="GO:0008270">
    <property type="term" value="F:zinc ion binding"/>
    <property type="evidence" value="ECO:0007669"/>
    <property type="project" value="UniProtKB-KW"/>
</dbReference>
<feature type="compositionally biased region" description="Acidic residues" evidence="5">
    <location>
        <begin position="598"/>
        <end position="609"/>
    </location>
</feature>
<feature type="region of interest" description="Disordered" evidence="5">
    <location>
        <begin position="648"/>
        <end position="822"/>
    </location>
</feature>
<dbReference type="Proteomes" id="UP000184330">
    <property type="component" value="Unassembled WGS sequence"/>
</dbReference>
<dbReference type="STRING" id="576137.A0A1L7WD31"/>
<dbReference type="PROSITE" id="PS00518">
    <property type="entry name" value="ZF_RING_1"/>
    <property type="match status" value="1"/>
</dbReference>
<evidence type="ECO:0000313" key="7">
    <source>
        <dbReference type="EMBL" id="CZR50691.1"/>
    </source>
</evidence>
<keyword evidence="3" id="KW-0862">Zinc</keyword>
<dbReference type="PROSITE" id="PS50089">
    <property type="entry name" value="ZF_RING_2"/>
    <property type="match status" value="1"/>
</dbReference>
<feature type="compositionally biased region" description="Low complexity" evidence="5">
    <location>
        <begin position="127"/>
        <end position="143"/>
    </location>
</feature>
<protein>
    <recommendedName>
        <fullName evidence="6">RING-type domain-containing protein</fullName>
    </recommendedName>
</protein>
<dbReference type="CDD" id="cd16568">
    <property type="entry name" value="RING-HC_ScPSH1-like"/>
    <property type="match status" value="1"/>
</dbReference>
<feature type="region of interest" description="Disordered" evidence="5">
    <location>
        <begin position="842"/>
        <end position="888"/>
    </location>
</feature>
<dbReference type="OrthoDB" id="6105938at2759"/>
<evidence type="ECO:0000256" key="5">
    <source>
        <dbReference type="SAM" id="MobiDB-lite"/>
    </source>
</evidence>
<evidence type="ECO:0000256" key="4">
    <source>
        <dbReference type="PROSITE-ProRule" id="PRU00175"/>
    </source>
</evidence>
<feature type="compositionally biased region" description="Basic and acidic residues" evidence="5">
    <location>
        <begin position="170"/>
        <end position="182"/>
    </location>
</feature>
<evidence type="ECO:0000256" key="1">
    <source>
        <dbReference type="ARBA" id="ARBA00022723"/>
    </source>
</evidence>
<evidence type="ECO:0000256" key="3">
    <source>
        <dbReference type="ARBA" id="ARBA00022833"/>
    </source>
</evidence>
<feature type="compositionally biased region" description="Acidic residues" evidence="5">
    <location>
        <begin position="476"/>
        <end position="487"/>
    </location>
</feature>
<feature type="compositionally biased region" description="Basic and acidic residues" evidence="5">
    <location>
        <begin position="698"/>
        <end position="719"/>
    </location>
</feature>
<evidence type="ECO:0000313" key="8">
    <source>
        <dbReference type="Proteomes" id="UP000184330"/>
    </source>
</evidence>
<sequence>MVERTKEVVDKSYHGEIVTRISPSQDNVNVNLELGRCDEDLRPSAFSSLTTSPTQEYHDTQRRTANTTSSILNRTNFLTTLLQNCERYLTALVFTMSSLPRVDAVAAQNPPDHHQNQNHSLLPNVYSHSSLTPPSSKSASIKSHSMKDKKKRSREDTESGSRETTPTELYKSKRREELSTQRGDKLKADLLHIKSTVTCTICVQLLYEPYTLGCGHTYCYGCLCTWFVQHRHRKTCPDCRTIVKQVPAQNYTVKTIVELLAKNEDLMPTDESVEQHIHNREEEAAEIENDKSDKGLFKGLFPNKPAGARLMYDEEDGVFRCPTCNHEHEGGPLCTVCGEQFGGDPYAYSDYDEDEEDEHLDNIAVDLDVDEVEIDFAHMHNHRRFMDQPHFVAAHAHAAHYPHHFHHPAILSEASEVSGSDDSRVTDDSEYESDSLDGFVVRDEQPAREPVRGASGRFIDLATPEPALPRQREEIDLVSDSESDDEGGAISNGRSRRRRIPGAFDSSSPPPPAVPDALSISDDSNQESDFDETLSEAEQALHNAGWSPLDNGNESEIEAQTPYDEYEYGGYATTEEEREDQRSDTTTETIGGNAAVYNEEEDESQEDLSDTPHSRTPTYNGEGYARGSTYADFGAYDAYAADYQYLGEDDGDESAHEYSAVEGASIDGDGDTEMSVSSSRSNTHSVSAAAPNTYAADYNEHYETRDRGASVTDDGHPDDESNYGYSMSVPNTYVANAMPEGEEDSSDSSIRPPPRRQPRQPRRYVQPAREDVQIFHHTNPFTPQPHIRQGGRANPIHVEIGGRGGGSRRDPIQLDGASDNRADEFRNWGGELRRFMEPASRDRRMTAYRQMPARRVDPLRSSRSPSATRIISSSSRASRVPRQYLRRS</sequence>
<dbReference type="SUPFAM" id="SSF57850">
    <property type="entry name" value="RING/U-box"/>
    <property type="match status" value="1"/>
</dbReference>
<dbReference type="InterPro" id="IPR001841">
    <property type="entry name" value="Znf_RING"/>
</dbReference>
<feature type="compositionally biased region" description="Basic and acidic residues" evidence="5">
    <location>
        <begin position="807"/>
        <end position="822"/>
    </location>
</feature>
<keyword evidence="2 4" id="KW-0863">Zinc-finger</keyword>
<feature type="compositionally biased region" description="Acidic residues" evidence="5">
    <location>
        <begin position="524"/>
        <end position="535"/>
    </location>
</feature>
<dbReference type="Gene3D" id="3.30.40.10">
    <property type="entry name" value="Zinc/RING finger domain, C3HC4 (zinc finger)"/>
    <property type="match status" value="1"/>
</dbReference>
<dbReference type="InterPro" id="IPR013083">
    <property type="entry name" value="Znf_RING/FYVE/PHD"/>
</dbReference>
<feature type="compositionally biased region" description="Low complexity" evidence="5">
    <location>
        <begin position="675"/>
        <end position="687"/>
    </location>
</feature>
<keyword evidence="1" id="KW-0479">Metal-binding</keyword>